<organism evidence="2 3">
    <name type="scientific">Streptomyces prunicolor</name>
    <dbReference type="NCBI Taxonomy" id="67348"/>
    <lineage>
        <taxon>Bacteria</taxon>
        <taxon>Bacillati</taxon>
        <taxon>Actinomycetota</taxon>
        <taxon>Actinomycetes</taxon>
        <taxon>Kitasatosporales</taxon>
        <taxon>Streptomycetaceae</taxon>
        <taxon>Streptomyces</taxon>
    </lineage>
</organism>
<dbReference type="Gene3D" id="3.10.450.50">
    <property type="match status" value="1"/>
</dbReference>
<dbReference type="Proteomes" id="UP001187346">
    <property type="component" value="Unassembled WGS sequence"/>
</dbReference>
<keyword evidence="3" id="KW-1185">Reference proteome</keyword>
<protein>
    <submittedName>
        <fullName evidence="2">Nuclear transport factor 2 family protein</fullName>
    </submittedName>
</protein>
<evidence type="ECO:0000313" key="3">
    <source>
        <dbReference type="Proteomes" id="UP001187346"/>
    </source>
</evidence>
<comment type="caution">
    <text evidence="2">The sequence shown here is derived from an EMBL/GenBank/DDBJ whole genome shotgun (WGS) entry which is preliminary data.</text>
</comment>
<dbReference type="InterPro" id="IPR032710">
    <property type="entry name" value="NTF2-like_dom_sf"/>
</dbReference>
<evidence type="ECO:0000313" key="2">
    <source>
        <dbReference type="EMBL" id="MDV7214346.1"/>
    </source>
</evidence>
<reference evidence="2 3" key="1">
    <citation type="submission" date="2023-10" db="EMBL/GenBank/DDBJ databases">
        <title>Characterization of rhizosphere-enriched actinobacteria from wheat plants lab-grown on chernevaya soil.</title>
        <authorList>
            <person name="Tikhonova E.N."/>
            <person name="Konopkin A."/>
            <person name="Kravchenko I.K."/>
        </authorList>
    </citation>
    <scope>NUCLEOTIDE SEQUENCE [LARGE SCALE GENOMIC DNA]</scope>
    <source>
        <strain evidence="2 3">RR29</strain>
    </source>
</reference>
<proteinExistence type="predicted"/>
<sequence>MQTRTPEEVYASHGAALVAEDLDKLAANFAEDAVVITPKGVLHGKEGVRESFTRLFADLPKADWEMKTTLFGGEVLFLEWAATSAKSSATHGVDTFVIRDGRIRAQTVRYELASNDV</sequence>
<dbReference type="EMBL" id="JAWMAJ010000001">
    <property type="protein sequence ID" value="MDV7214346.1"/>
    <property type="molecule type" value="Genomic_DNA"/>
</dbReference>
<accession>A0ABU4F177</accession>
<dbReference type="Pfam" id="PF12680">
    <property type="entry name" value="SnoaL_2"/>
    <property type="match status" value="1"/>
</dbReference>
<dbReference type="SUPFAM" id="SSF54427">
    <property type="entry name" value="NTF2-like"/>
    <property type="match status" value="1"/>
</dbReference>
<dbReference type="RefSeq" id="WP_317769483.1">
    <property type="nucleotide sequence ID" value="NZ_JAWMAJ010000001.1"/>
</dbReference>
<dbReference type="InterPro" id="IPR037401">
    <property type="entry name" value="SnoaL-like"/>
</dbReference>
<feature type="domain" description="SnoaL-like" evidence="1">
    <location>
        <begin position="15"/>
        <end position="104"/>
    </location>
</feature>
<gene>
    <name evidence="2" type="ORF">R5A26_00105</name>
</gene>
<name>A0ABU4F177_9ACTN</name>
<evidence type="ECO:0000259" key="1">
    <source>
        <dbReference type="Pfam" id="PF12680"/>
    </source>
</evidence>